<dbReference type="AlphaFoldDB" id="A0A1E1K141"/>
<feature type="domain" description="2EXR" evidence="1">
    <location>
        <begin position="40"/>
        <end position="148"/>
    </location>
</feature>
<comment type="caution">
    <text evidence="2">The sequence shown here is derived from an EMBL/GenBank/DDBJ whole genome shotgun (WGS) entry which is preliminary data.</text>
</comment>
<dbReference type="InterPro" id="IPR045518">
    <property type="entry name" value="2EXR"/>
</dbReference>
<dbReference type="STRING" id="914237.A0A1E1K141"/>
<dbReference type="PANTHER" id="PTHR35910">
    <property type="entry name" value="2EXR DOMAIN-CONTAINING PROTEIN"/>
    <property type="match status" value="1"/>
</dbReference>
<dbReference type="PANTHER" id="PTHR35910:SF1">
    <property type="entry name" value="2EXR DOMAIN-CONTAINING PROTEIN"/>
    <property type="match status" value="1"/>
</dbReference>
<proteinExistence type="predicted"/>
<dbReference type="EMBL" id="FJUW01000004">
    <property type="protein sequence ID" value="CZS91600.1"/>
    <property type="molecule type" value="Genomic_DNA"/>
</dbReference>
<evidence type="ECO:0000313" key="2">
    <source>
        <dbReference type="EMBL" id="CZS91600.1"/>
    </source>
</evidence>
<protein>
    <recommendedName>
        <fullName evidence="1">2EXR domain-containing protein</fullName>
    </recommendedName>
</protein>
<reference evidence="3" key="1">
    <citation type="submission" date="2016-03" db="EMBL/GenBank/DDBJ databases">
        <authorList>
            <person name="Ploux O."/>
        </authorList>
    </citation>
    <scope>NUCLEOTIDE SEQUENCE [LARGE SCALE GENOMIC DNA]</scope>
    <source>
        <strain evidence="3">UK7</strain>
    </source>
</reference>
<keyword evidence="3" id="KW-1185">Reference proteome</keyword>
<organism evidence="2 3">
    <name type="scientific">Rhynchosporium graminicola</name>
    <dbReference type="NCBI Taxonomy" id="2792576"/>
    <lineage>
        <taxon>Eukaryota</taxon>
        <taxon>Fungi</taxon>
        <taxon>Dikarya</taxon>
        <taxon>Ascomycota</taxon>
        <taxon>Pezizomycotina</taxon>
        <taxon>Leotiomycetes</taxon>
        <taxon>Helotiales</taxon>
        <taxon>Ploettnerulaceae</taxon>
        <taxon>Rhynchosporium</taxon>
    </lineage>
</organism>
<sequence>MARRYVPSLAEENTIYGSLMTYDYRSSTRRCSNQGPTLKFTPFSSLPLEIQTRIWSMSCHEYGSTHARVQRIAKDPRPKRPGAKPPSRPATLRILAPNRYPVPAFLHTCQSSRALALRYWTLWPCVDPKRPHKEDGSSIYVNKAHDTIYFAEGLIDDFLFLRCISRAPQPDSGLPKNDWSKTYEDYSVFLAGVRHYAIDWWSWLMGTVNGDGLWISLLCISSNEDLTIVINPLTQLSDTKGMSSKSPRLKEITPGTVRAEIVDTILRHIRSSPDFSRDATSADVLDTQVFKQGWLASEEPYREYMPNLKALTVLWTDAGQEDDQNGSKDELYLEQVKSQCRYHELKFTLESMSFEQEDLRKQMRDAGTAFPDFTISMCGGHRYGSRNSL</sequence>
<gene>
    <name evidence="2" type="ORF">RCO7_07014</name>
</gene>
<dbReference type="Pfam" id="PF20150">
    <property type="entry name" value="2EXR"/>
    <property type="match status" value="1"/>
</dbReference>
<dbReference type="InParanoid" id="A0A1E1K141"/>
<name>A0A1E1K141_9HELO</name>
<evidence type="ECO:0000313" key="3">
    <source>
        <dbReference type="Proteomes" id="UP000178129"/>
    </source>
</evidence>
<evidence type="ECO:0000259" key="1">
    <source>
        <dbReference type="Pfam" id="PF20150"/>
    </source>
</evidence>
<accession>A0A1E1K141</accession>
<dbReference type="Proteomes" id="UP000178129">
    <property type="component" value="Unassembled WGS sequence"/>
</dbReference>